<keyword evidence="2 4" id="KW-0238">DNA-binding</keyword>
<comment type="caution">
    <text evidence="7">The sequence shown here is derived from an EMBL/GenBank/DDBJ whole genome shotgun (WGS) entry which is preliminary data.</text>
</comment>
<evidence type="ECO:0000256" key="4">
    <source>
        <dbReference type="PROSITE-ProRule" id="PRU01248"/>
    </source>
</evidence>
<dbReference type="InterPro" id="IPR010998">
    <property type="entry name" value="Integrase_recombinase_N"/>
</dbReference>
<dbReference type="Pfam" id="PF02899">
    <property type="entry name" value="Phage_int_SAM_1"/>
    <property type="match status" value="1"/>
</dbReference>
<dbReference type="EMBL" id="BLLH01000001">
    <property type="protein sequence ID" value="GFH40007.1"/>
    <property type="molecule type" value="Genomic_DNA"/>
</dbReference>
<dbReference type="GO" id="GO:0015074">
    <property type="term" value="P:DNA integration"/>
    <property type="evidence" value="ECO:0007669"/>
    <property type="project" value="UniProtKB-KW"/>
</dbReference>
<protein>
    <submittedName>
        <fullName evidence="7">Tyrosine recombinase XerD-like protein</fullName>
    </submittedName>
</protein>
<keyword evidence="1" id="KW-0229">DNA integration</keyword>
<gene>
    <name evidence="7" type="primary">ynbA</name>
    <name evidence="7" type="ORF">Hs20B_04050</name>
</gene>
<dbReference type="AlphaFoldDB" id="A0A6A0B876"/>
<keyword evidence="3" id="KW-0233">DNA recombination</keyword>
<dbReference type="InterPro" id="IPR011010">
    <property type="entry name" value="DNA_brk_join_enz"/>
</dbReference>
<dbReference type="GO" id="GO:0003677">
    <property type="term" value="F:DNA binding"/>
    <property type="evidence" value="ECO:0007669"/>
    <property type="project" value="UniProtKB-UniRule"/>
</dbReference>
<dbReference type="PROSITE" id="PS51900">
    <property type="entry name" value="CB"/>
    <property type="match status" value="1"/>
</dbReference>
<dbReference type="NCBIfam" id="NF002685">
    <property type="entry name" value="PRK02436.1"/>
    <property type="match status" value="1"/>
</dbReference>
<dbReference type="SUPFAM" id="SSF56349">
    <property type="entry name" value="DNA breaking-rejoining enzymes"/>
    <property type="match status" value="1"/>
</dbReference>
<evidence type="ECO:0000313" key="7">
    <source>
        <dbReference type="EMBL" id="GFH40007.1"/>
    </source>
</evidence>
<sequence>MNEKKIRQFIDTRTRASENTKLAYYYDLRSFVSFVTSPVPEHNEGLTQTQLNLYQASLLKLAKSSQQRKITNINLFLKYLYQSGDMPHFYELQHVAADAFGRENHKSAGTTQSIVNLDIYYQKVLQPGDLIALLILEFGLKPYEIQQLHWRDFDWNFKILTFENSSGLKRILPIRERFARLVRPIKNADELFAKSRQFLHYELKKTSSLTSSDLREFYIRQRVSEKIAITELTELLGLKSSHSLEKYYR</sequence>
<organism evidence="7 8">
    <name type="scientific">Pseudolactococcus insecticola</name>
    <dbReference type="NCBI Taxonomy" id="2709158"/>
    <lineage>
        <taxon>Bacteria</taxon>
        <taxon>Bacillati</taxon>
        <taxon>Bacillota</taxon>
        <taxon>Bacilli</taxon>
        <taxon>Lactobacillales</taxon>
        <taxon>Streptococcaceae</taxon>
        <taxon>Pseudolactococcus</taxon>
    </lineage>
</organism>
<evidence type="ECO:0000256" key="1">
    <source>
        <dbReference type="ARBA" id="ARBA00022908"/>
    </source>
</evidence>
<dbReference type="PROSITE" id="PS51898">
    <property type="entry name" value="TYR_RECOMBINASE"/>
    <property type="match status" value="1"/>
</dbReference>
<evidence type="ECO:0000256" key="3">
    <source>
        <dbReference type="ARBA" id="ARBA00023172"/>
    </source>
</evidence>
<dbReference type="Gene3D" id="1.10.150.130">
    <property type="match status" value="1"/>
</dbReference>
<evidence type="ECO:0000259" key="5">
    <source>
        <dbReference type="PROSITE" id="PS51898"/>
    </source>
</evidence>
<evidence type="ECO:0000259" key="6">
    <source>
        <dbReference type="PROSITE" id="PS51900"/>
    </source>
</evidence>
<dbReference type="Proteomes" id="UP000475928">
    <property type="component" value="Unassembled WGS sequence"/>
</dbReference>
<accession>A0A6A0B876</accession>
<reference evidence="7 8" key="1">
    <citation type="submission" date="2020-02" db="EMBL/GenBank/DDBJ databases">
        <title>Draft genome sequence of Lactococcus sp. Hs20B0-1.</title>
        <authorList>
            <person name="Noda S."/>
            <person name="Yuki M."/>
            <person name="Ohkuma M."/>
        </authorList>
    </citation>
    <scope>NUCLEOTIDE SEQUENCE [LARGE SCALE GENOMIC DNA]</scope>
    <source>
        <strain evidence="7 8">Hs20B0-1</strain>
    </source>
</reference>
<name>A0A6A0B876_9LACT</name>
<dbReference type="InterPro" id="IPR002104">
    <property type="entry name" value="Integrase_catalytic"/>
</dbReference>
<dbReference type="Gene3D" id="1.10.443.10">
    <property type="entry name" value="Intergrase catalytic core"/>
    <property type="match status" value="1"/>
</dbReference>
<keyword evidence="8" id="KW-1185">Reference proteome</keyword>
<dbReference type="GO" id="GO:0006310">
    <property type="term" value="P:DNA recombination"/>
    <property type="evidence" value="ECO:0007669"/>
    <property type="project" value="UniProtKB-KW"/>
</dbReference>
<evidence type="ECO:0000313" key="8">
    <source>
        <dbReference type="Proteomes" id="UP000475928"/>
    </source>
</evidence>
<feature type="domain" description="Tyr recombinase" evidence="5">
    <location>
        <begin position="105"/>
        <end position="249"/>
    </location>
</feature>
<evidence type="ECO:0000256" key="2">
    <source>
        <dbReference type="ARBA" id="ARBA00023125"/>
    </source>
</evidence>
<dbReference type="InterPro" id="IPR013762">
    <property type="entry name" value="Integrase-like_cat_sf"/>
</dbReference>
<dbReference type="InterPro" id="IPR044068">
    <property type="entry name" value="CB"/>
</dbReference>
<dbReference type="InterPro" id="IPR004107">
    <property type="entry name" value="Integrase_SAM-like_N"/>
</dbReference>
<feature type="domain" description="Core-binding (CB)" evidence="6">
    <location>
        <begin position="1"/>
        <end position="81"/>
    </location>
</feature>
<proteinExistence type="predicted"/>